<evidence type="ECO:0000313" key="3">
    <source>
        <dbReference type="Proteomes" id="UP001341840"/>
    </source>
</evidence>
<dbReference type="Proteomes" id="UP001341840">
    <property type="component" value="Unassembled WGS sequence"/>
</dbReference>
<reference evidence="2 3" key="1">
    <citation type="journal article" date="2023" name="Plants (Basel)">
        <title>Bridging the Gap: Combining Genomics and Transcriptomics Approaches to Understand Stylosanthes scabra, an Orphan Legume from the Brazilian Caatinga.</title>
        <authorList>
            <person name="Ferreira-Neto J.R.C."/>
            <person name="da Silva M.D."/>
            <person name="Binneck E."/>
            <person name="de Melo N.F."/>
            <person name="da Silva R.H."/>
            <person name="de Melo A.L.T.M."/>
            <person name="Pandolfi V."/>
            <person name="Bustamante F.O."/>
            <person name="Brasileiro-Vidal A.C."/>
            <person name="Benko-Iseppon A.M."/>
        </authorList>
    </citation>
    <scope>NUCLEOTIDE SEQUENCE [LARGE SCALE GENOMIC DNA]</scope>
    <source>
        <tissue evidence="2">Leaves</tissue>
    </source>
</reference>
<feature type="region of interest" description="Disordered" evidence="1">
    <location>
        <begin position="9"/>
        <end position="41"/>
    </location>
</feature>
<comment type="caution">
    <text evidence="2">The sequence shown here is derived from an EMBL/GenBank/DDBJ whole genome shotgun (WGS) entry which is preliminary data.</text>
</comment>
<dbReference type="EMBL" id="JASCZI010181263">
    <property type="protein sequence ID" value="MED6180326.1"/>
    <property type="molecule type" value="Genomic_DNA"/>
</dbReference>
<keyword evidence="3" id="KW-1185">Reference proteome</keyword>
<gene>
    <name evidence="2" type="ORF">PIB30_009114</name>
</gene>
<accession>A0ABU6W697</accession>
<evidence type="ECO:0000256" key="1">
    <source>
        <dbReference type="SAM" id="MobiDB-lite"/>
    </source>
</evidence>
<name>A0ABU6W697_9FABA</name>
<feature type="region of interest" description="Disordered" evidence="1">
    <location>
        <begin position="54"/>
        <end position="75"/>
    </location>
</feature>
<sequence>MEEFCEIGWTAEKWDPHSDSTVPTWKVREGKTSGVGGPSGRDQRVLARVKIKVVQAPETSETPPEEAESDSCNKL</sequence>
<organism evidence="2 3">
    <name type="scientific">Stylosanthes scabra</name>
    <dbReference type="NCBI Taxonomy" id="79078"/>
    <lineage>
        <taxon>Eukaryota</taxon>
        <taxon>Viridiplantae</taxon>
        <taxon>Streptophyta</taxon>
        <taxon>Embryophyta</taxon>
        <taxon>Tracheophyta</taxon>
        <taxon>Spermatophyta</taxon>
        <taxon>Magnoliopsida</taxon>
        <taxon>eudicotyledons</taxon>
        <taxon>Gunneridae</taxon>
        <taxon>Pentapetalae</taxon>
        <taxon>rosids</taxon>
        <taxon>fabids</taxon>
        <taxon>Fabales</taxon>
        <taxon>Fabaceae</taxon>
        <taxon>Papilionoideae</taxon>
        <taxon>50 kb inversion clade</taxon>
        <taxon>dalbergioids sensu lato</taxon>
        <taxon>Dalbergieae</taxon>
        <taxon>Pterocarpus clade</taxon>
        <taxon>Stylosanthes</taxon>
    </lineage>
</organism>
<proteinExistence type="predicted"/>
<protein>
    <submittedName>
        <fullName evidence="2">Uncharacterized protein</fullName>
    </submittedName>
</protein>
<evidence type="ECO:0000313" key="2">
    <source>
        <dbReference type="EMBL" id="MED6180326.1"/>
    </source>
</evidence>